<dbReference type="GeneID" id="17042419"/>
<gene>
    <name evidence="1" type="ORF">COCSUDRAFT_61842</name>
</gene>
<comment type="caution">
    <text evidence="1">The sequence shown here is derived from an EMBL/GenBank/DDBJ whole genome shotgun (WGS) entry which is preliminary data.</text>
</comment>
<evidence type="ECO:0000313" key="1">
    <source>
        <dbReference type="EMBL" id="EIE24417.1"/>
    </source>
</evidence>
<dbReference type="OrthoDB" id="1915960at2759"/>
<keyword evidence="2" id="KW-1185">Reference proteome</keyword>
<organism evidence="1 2">
    <name type="scientific">Coccomyxa subellipsoidea (strain C-169)</name>
    <name type="common">Green microalga</name>
    <dbReference type="NCBI Taxonomy" id="574566"/>
    <lineage>
        <taxon>Eukaryota</taxon>
        <taxon>Viridiplantae</taxon>
        <taxon>Chlorophyta</taxon>
        <taxon>core chlorophytes</taxon>
        <taxon>Trebouxiophyceae</taxon>
        <taxon>Trebouxiophyceae incertae sedis</taxon>
        <taxon>Coccomyxaceae</taxon>
        <taxon>Coccomyxa</taxon>
        <taxon>Coccomyxa subellipsoidea</taxon>
    </lineage>
</organism>
<proteinExistence type="predicted"/>
<reference evidence="1 2" key="1">
    <citation type="journal article" date="2012" name="Genome Biol.">
        <title>The genome of the polar eukaryotic microalga coccomyxa subellipsoidea reveals traits of cold adaptation.</title>
        <authorList>
            <person name="Blanc G."/>
            <person name="Agarkova I."/>
            <person name="Grimwood J."/>
            <person name="Kuo A."/>
            <person name="Brueggeman A."/>
            <person name="Dunigan D."/>
            <person name="Gurnon J."/>
            <person name="Ladunga I."/>
            <person name="Lindquist E."/>
            <person name="Lucas S."/>
            <person name="Pangilinan J."/>
            <person name="Proschold T."/>
            <person name="Salamov A."/>
            <person name="Schmutz J."/>
            <person name="Weeks D."/>
            <person name="Yamada T."/>
            <person name="Claverie J.M."/>
            <person name="Grigoriev I."/>
            <person name="Van Etten J."/>
            <person name="Lomsadze A."/>
            <person name="Borodovsky M."/>
        </authorList>
    </citation>
    <scope>NUCLEOTIDE SEQUENCE [LARGE SCALE GENOMIC DNA]</scope>
    <source>
        <strain evidence="1 2">C-169</strain>
    </source>
</reference>
<dbReference type="RefSeq" id="XP_005648961.1">
    <property type="nucleotide sequence ID" value="XM_005648904.1"/>
</dbReference>
<name>I0Z198_COCSC</name>
<evidence type="ECO:0000313" key="2">
    <source>
        <dbReference type="Proteomes" id="UP000007264"/>
    </source>
</evidence>
<accession>I0Z198</accession>
<dbReference type="KEGG" id="csl:COCSUDRAFT_61842"/>
<dbReference type="AlphaFoldDB" id="I0Z198"/>
<dbReference type="EMBL" id="AGSI01000005">
    <property type="protein sequence ID" value="EIE24417.1"/>
    <property type="molecule type" value="Genomic_DNA"/>
</dbReference>
<dbReference type="STRING" id="574566.I0Z198"/>
<dbReference type="Proteomes" id="UP000007264">
    <property type="component" value="Unassembled WGS sequence"/>
</dbReference>
<protein>
    <submittedName>
        <fullName evidence="1">Uncharacterized protein</fullName>
    </submittedName>
</protein>
<sequence>MTFLQTVDDKPGLCAQGRVRAAHIPKVFGKGRTALDTYNSPNIIYAMKQKKITSSRRPFDTLVPLAVELGMDPVMGGRTGDHGENDLHDNILKHAEDSYVGKTILMCWEHKAIPKIVHEIGLTDEELTWGLDPFSGVDERANFTAIWVFTPALANDPEQYFKVYKMFDMVPNHCNAEGKCPPDDDCIVANALYVPEPPNGPYKTRVL</sequence>